<evidence type="ECO:0000256" key="1">
    <source>
        <dbReference type="ARBA" id="ARBA00023002"/>
    </source>
</evidence>
<keyword evidence="1 5" id="KW-0560">Oxidoreductase</keyword>
<dbReference type="InterPro" id="IPR008927">
    <property type="entry name" value="6-PGluconate_DH-like_C_sf"/>
</dbReference>
<evidence type="ECO:0000259" key="3">
    <source>
        <dbReference type="Pfam" id="PF03446"/>
    </source>
</evidence>
<evidence type="ECO:0000313" key="5">
    <source>
        <dbReference type="EMBL" id="MDT0644325.1"/>
    </source>
</evidence>
<dbReference type="InterPro" id="IPR029154">
    <property type="entry name" value="HIBADH-like_NADP-bd"/>
</dbReference>
<feature type="domain" description="6-phosphogluconate dehydrogenase NADP-binding" evidence="3">
    <location>
        <begin position="4"/>
        <end position="163"/>
    </location>
</feature>
<dbReference type="InterPro" id="IPR036291">
    <property type="entry name" value="NAD(P)-bd_dom_sf"/>
</dbReference>
<dbReference type="EMBL" id="JAVRHQ010000024">
    <property type="protein sequence ID" value="MDT0644325.1"/>
    <property type="molecule type" value="Genomic_DNA"/>
</dbReference>
<dbReference type="GO" id="GO:0016491">
    <property type="term" value="F:oxidoreductase activity"/>
    <property type="evidence" value="ECO:0007669"/>
    <property type="project" value="UniProtKB-KW"/>
</dbReference>
<dbReference type="Gene3D" id="1.10.1040.10">
    <property type="entry name" value="N-(1-d-carboxylethyl)-l-norvaline Dehydrogenase, domain 2"/>
    <property type="match status" value="1"/>
</dbReference>
<dbReference type="PIRSF" id="PIRSF000103">
    <property type="entry name" value="HIBADH"/>
    <property type="match status" value="1"/>
</dbReference>
<dbReference type="Pfam" id="PF14833">
    <property type="entry name" value="NAD_binding_11"/>
    <property type="match status" value="1"/>
</dbReference>
<dbReference type="EC" id="1.1.-.-" evidence="5"/>
<keyword evidence="6" id="KW-1185">Reference proteome</keyword>
<dbReference type="PANTHER" id="PTHR43580:SF2">
    <property type="entry name" value="CYTOKINE-LIKE NUCLEAR FACTOR N-PAC"/>
    <property type="match status" value="1"/>
</dbReference>
<gene>
    <name evidence="5" type="ORF">RM553_15915</name>
</gene>
<keyword evidence="2" id="KW-0520">NAD</keyword>
<dbReference type="InterPro" id="IPR013328">
    <property type="entry name" value="6PGD_dom2"/>
</dbReference>
<dbReference type="PANTHER" id="PTHR43580">
    <property type="entry name" value="OXIDOREDUCTASE GLYR1-RELATED"/>
    <property type="match status" value="1"/>
</dbReference>
<feature type="domain" description="3-hydroxyisobutyrate dehydrogenase-like NAD-binding" evidence="4">
    <location>
        <begin position="166"/>
        <end position="279"/>
    </location>
</feature>
<dbReference type="InterPro" id="IPR015815">
    <property type="entry name" value="HIBADH-related"/>
</dbReference>
<organism evidence="5 6">
    <name type="scientific">Autumnicola tepida</name>
    <dbReference type="NCBI Taxonomy" id="3075595"/>
    <lineage>
        <taxon>Bacteria</taxon>
        <taxon>Pseudomonadati</taxon>
        <taxon>Bacteroidota</taxon>
        <taxon>Flavobacteriia</taxon>
        <taxon>Flavobacteriales</taxon>
        <taxon>Flavobacteriaceae</taxon>
        <taxon>Autumnicola</taxon>
    </lineage>
</organism>
<reference evidence="5 6" key="1">
    <citation type="submission" date="2023-09" db="EMBL/GenBank/DDBJ databases">
        <authorList>
            <person name="Rey-Velasco X."/>
        </authorList>
    </citation>
    <scope>NUCLEOTIDE SEQUENCE [LARGE SCALE GENOMIC DNA]</scope>
    <source>
        <strain evidence="5 6">F363</strain>
    </source>
</reference>
<dbReference type="SUPFAM" id="SSF51735">
    <property type="entry name" value="NAD(P)-binding Rossmann-fold domains"/>
    <property type="match status" value="1"/>
</dbReference>
<protein>
    <submittedName>
        <fullName evidence="5">NAD(P)-dependent oxidoreductase</fullName>
        <ecNumber evidence="5">1.1.-.-</ecNumber>
    </submittedName>
</protein>
<dbReference type="Gene3D" id="3.40.50.720">
    <property type="entry name" value="NAD(P)-binding Rossmann-like Domain"/>
    <property type="match status" value="1"/>
</dbReference>
<comment type="caution">
    <text evidence="5">The sequence shown here is derived from an EMBL/GenBank/DDBJ whole genome shotgun (WGS) entry which is preliminary data.</text>
</comment>
<dbReference type="RefSeq" id="WP_311535943.1">
    <property type="nucleotide sequence ID" value="NZ_JAVRHQ010000024.1"/>
</dbReference>
<dbReference type="InterPro" id="IPR051265">
    <property type="entry name" value="HIBADH-related_NP60_sf"/>
</dbReference>
<evidence type="ECO:0000259" key="4">
    <source>
        <dbReference type="Pfam" id="PF14833"/>
    </source>
</evidence>
<dbReference type="InterPro" id="IPR006115">
    <property type="entry name" value="6PGDH_NADP-bd"/>
</dbReference>
<dbReference type="SUPFAM" id="SSF48179">
    <property type="entry name" value="6-phosphogluconate dehydrogenase C-terminal domain-like"/>
    <property type="match status" value="1"/>
</dbReference>
<proteinExistence type="predicted"/>
<name>A0ABU3CDB7_9FLAO</name>
<accession>A0ABU3CDB7</accession>
<dbReference type="Proteomes" id="UP001262889">
    <property type="component" value="Unassembled WGS sequence"/>
</dbReference>
<dbReference type="Pfam" id="PF03446">
    <property type="entry name" value="NAD_binding_2"/>
    <property type="match status" value="1"/>
</dbReference>
<evidence type="ECO:0000256" key="2">
    <source>
        <dbReference type="ARBA" id="ARBA00023027"/>
    </source>
</evidence>
<sequence>MNKKIGWIGLGKMGKPMSEKLLKAGYELSVYNRTATKEEPLKQEGASTTSTPKELVEKCDIIFLMVSDDEAVREIFTSEEGILTADVSGKTIINMSTVSPDVSREMAKKLKESSGNYVDAPVSGSVKQAEEASLVVIAAGDKNVVEEVKPLLEKIGKSVIYIGETGLGNAAKLAVNTFLGVITQGLAEVAQFSAQMGIDNKDLMEIINNSALGSPFVKLKGDSILKEDYNAAFTLTHLTKDLRLAKESGLDSPLGNTAYESFKNAEAELGDEDVIAIFKKLKK</sequence>
<evidence type="ECO:0000313" key="6">
    <source>
        <dbReference type="Proteomes" id="UP001262889"/>
    </source>
</evidence>